<proteinExistence type="predicted"/>
<name>A0A6J7WCL2_9CAUD</name>
<sequence>MADQEDMPWYDKVSSFMGLADDKTVNPNTGLTPQQQNLIGYNQLGSLGALLMAAGQRQSPAERAKYLAQIGQIPGQYAQQMTDAQKLLMQKQQFQGQQQLQKQQLEQSALKLQQGKAAAESLNTPEFKAQFDALPAPQKAVIDAARASGDYATINNILKEMQPKPDANGNVFDPKNNSIFNIYTGVSRTLPGAASQAGAASAAPSAPTAGATGVENPTGDEFMKTLPEGGFKNVVQSILNGTAVMPTNTRSPYWIQVQQAVQQADPAFSVMDAAARNRFVSDSAKGKLADQRNILGTFSEHLVGALDKAEKLPNGPLPAWNAATNEFLNATGDPRIKAFNTEVHAVMGEAGKMFRGGLVTNQEMTELGRNISAASSPAQLRGVLDSYKELVQGRVNSMDSSGEQIMGKAWNPEKYSVLNKAARDKLTAYENNSWGRPPKQQERPMGPDVPMSAIQALNQNPGLRDQFNKKYGQGKDIASTFLGQ</sequence>
<organism evidence="2">
    <name type="scientific">uncultured Caudovirales phage</name>
    <dbReference type="NCBI Taxonomy" id="2100421"/>
    <lineage>
        <taxon>Viruses</taxon>
        <taxon>Duplodnaviria</taxon>
        <taxon>Heunggongvirae</taxon>
        <taxon>Uroviricota</taxon>
        <taxon>Caudoviricetes</taxon>
        <taxon>Peduoviridae</taxon>
        <taxon>Maltschvirus</taxon>
        <taxon>Maltschvirus maltsch</taxon>
    </lineage>
</organism>
<reference evidence="2" key="1">
    <citation type="submission" date="2020-05" db="EMBL/GenBank/DDBJ databases">
        <authorList>
            <person name="Chiriac C."/>
            <person name="Salcher M."/>
            <person name="Ghai R."/>
            <person name="Kavagutti S V."/>
        </authorList>
    </citation>
    <scope>NUCLEOTIDE SEQUENCE</scope>
</reference>
<protein>
    <submittedName>
        <fullName evidence="2">Uncharacterized protein</fullName>
    </submittedName>
</protein>
<evidence type="ECO:0000313" key="2">
    <source>
        <dbReference type="EMBL" id="CAB5170281.1"/>
    </source>
</evidence>
<evidence type="ECO:0000256" key="1">
    <source>
        <dbReference type="SAM" id="MobiDB-lite"/>
    </source>
</evidence>
<gene>
    <name evidence="2" type="ORF">UFOVP155_15</name>
</gene>
<accession>A0A6J7WCL2</accession>
<dbReference type="EMBL" id="LR798203">
    <property type="protein sequence ID" value="CAB5170281.1"/>
    <property type="molecule type" value="Genomic_DNA"/>
</dbReference>
<feature type="region of interest" description="Disordered" evidence="1">
    <location>
        <begin position="428"/>
        <end position="449"/>
    </location>
</feature>